<sequence>MRATTLCAVLLALVMSVAAAPSPAQLQGRLHQLIFPRAVDDHPVFNQRAARASSSKTTSTRSPGRRPTEFTLVEPPRTSCTVPPSLPPV</sequence>
<dbReference type="AlphaFoldDB" id="S7RWC8"/>
<dbReference type="EMBL" id="KB469299">
    <property type="protein sequence ID" value="EPQ57614.1"/>
    <property type="molecule type" value="Genomic_DNA"/>
</dbReference>
<keyword evidence="2" id="KW-0732">Signal</keyword>
<evidence type="ECO:0000313" key="4">
    <source>
        <dbReference type="Proteomes" id="UP000030669"/>
    </source>
</evidence>
<feature type="compositionally biased region" description="Low complexity" evidence="1">
    <location>
        <begin position="48"/>
        <end position="62"/>
    </location>
</feature>
<dbReference type="HOGENOM" id="CLU_2454934_0_0_1"/>
<name>S7RWC8_GLOTA</name>
<evidence type="ECO:0000256" key="2">
    <source>
        <dbReference type="SAM" id="SignalP"/>
    </source>
</evidence>
<dbReference type="RefSeq" id="XP_007864679.1">
    <property type="nucleotide sequence ID" value="XM_007866488.1"/>
</dbReference>
<feature type="signal peptide" evidence="2">
    <location>
        <begin position="1"/>
        <end position="19"/>
    </location>
</feature>
<proteinExistence type="predicted"/>
<dbReference type="KEGG" id="gtr:GLOTRDRAFT_127971"/>
<protein>
    <recommendedName>
        <fullName evidence="5">Secreted protein</fullName>
    </recommendedName>
</protein>
<organism evidence="3 4">
    <name type="scientific">Gloeophyllum trabeum (strain ATCC 11539 / FP-39264 / Madison 617)</name>
    <name type="common">Brown rot fungus</name>
    <dbReference type="NCBI Taxonomy" id="670483"/>
    <lineage>
        <taxon>Eukaryota</taxon>
        <taxon>Fungi</taxon>
        <taxon>Dikarya</taxon>
        <taxon>Basidiomycota</taxon>
        <taxon>Agaricomycotina</taxon>
        <taxon>Agaricomycetes</taxon>
        <taxon>Gloeophyllales</taxon>
        <taxon>Gloeophyllaceae</taxon>
        <taxon>Gloeophyllum</taxon>
    </lineage>
</organism>
<feature type="chain" id="PRO_5004544202" description="Secreted protein" evidence="2">
    <location>
        <begin position="20"/>
        <end position="89"/>
    </location>
</feature>
<gene>
    <name evidence="3" type="ORF">GLOTRDRAFT_127971</name>
</gene>
<accession>S7RWC8</accession>
<keyword evidence="4" id="KW-1185">Reference proteome</keyword>
<dbReference type="GeneID" id="19301642"/>
<evidence type="ECO:0008006" key="5">
    <source>
        <dbReference type="Google" id="ProtNLM"/>
    </source>
</evidence>
<evidence type="ECO:0000256" key="1">
    <source>
        <dbReference type="SAM" id="MobiDB-lite"/>
    </source>
</evidence>
<evidence type="ECO:0000313" key="3">
    <source>
        <dbReference type="EMBL" id="EPQ57614.1"/>
    </source>
</evidence>
<reference evidence="3 4" key="1">
    <citation type="journal article" date="2012" name="Science">
        <title>The Paleozoic origin of enzymatic lignin decomposition reconstructed from 31 fungal genomes.</title>
        <authorList>
            <person name="Floudas D."/>
            <person name="Binder M."/>
            <person name="Riley R."/>
            <person name="Barry K."/>
            <person name="Blanchette R.A."/>
            <person name="Henrissat B."/>
            <person name="Martinez A.T."/>
            <person name="Otillar R."/>
            <person name="Spatafora J.W."/>
            <person name="Yadav J.S."/>
            <person name="Aerts A."/>
            <person name="Benoit I."/>
            <person name="Boyd A."/>
            <person name="Carlson A."/>
            <person name="Copeland A."/>
            <person name="Coutinho P.M."/>
            <person name="de Vries R.P."/>
            <person name="Ferreira P."/>
            <person name="Findley K."/>
            <person name="Foster B."/>
            <person name="Gaskell J."/>
            <person name="Glotzer D."/>
            <person name="Gorecki P."/>
            <person name="Heitman J."/>
            <person name="Hesse C."/>
            <person name="Hori C."/>
            <person name="Igarashi K."/>
            <person name="Jurgens J.A."/>
            <person name="Kallen N."/>
            <person name="Kersten P."/>
            <person name="Kohler A."/>
            <person name="Kuees U."/>
            <person name="Kumar T.K.A."/>
            <person name="Kuo A."/>
            <person name="LaButti K."/>
            <person name="Larrondo L.F."/>
            <person name="Lindquist E."/>
            <person name="Ling A."/>
            <person name="Lombard V."/>
            <person name="Lucas S."/>
            <person name="Lundell T."/>
            <person name="Martin R."/>
            <person name="McLaughlin D.J."/>
            <person name="Morgenstern I."/>
            <person name="Morin E."/>
            <person name="Murat C."/>
            <person name="Nagy L.G."/>
            <person name="Nolan M."/>
            <person name="Ohm R.A."/>
            <person name="Patyshakuliyeva A."/>
            <person name="Rokas A."/>
            <person name="Ruiz-Duenas F.J."/>
            <person name="Sabat G."/>
            <person name="Salamov A."/>
            <person name="Samejima M."/>
            <person name="Schmutz J."/>
            <person name="Slot J.C."/>
            <person name="St John F."/>
            <person name="Stenlid J."/>
            <person name="Sun H."/>
            <person name="Sun S."/>
            <person name="Syed K."/>
            <person name="Tsang A."/>
            <person name="Wiebenga A."/>
            <person name="Young D."/>
            <person name="Pisabarro A."/>
            <person name="Eastwood D.C."/>
            <person name="Martin F."/>
            <person name="Cullen D."/>
            <person name="Grigoriev I.V."/>
            <person name="Hibbett D.S."/>
        </authorList>
    </citation>
    <scope>NUCLEOTIDE SEQUENCE [LARGE SCALE GENOMIC DNA]</scope>
    <source>
        <strain evidence="3 4">ATCC 11539</strain>
    </source>
</reference>
<feature type="region of interest" description="Disordered" evidence="1">
    <location>
        <begin position="47"/>
        <end position="89"/>
    </location>
</feature>
<dbReference type="Proteomes" id="UP000030669">
    <property type="component" value="Unassembled WGS sequence"/>
</dbReference>